<sequence length="121" mass="13567">MSDLDPQNPNFGQVPPRGSDESIDSRRCSESFSEFQTDMEKELISEMLFRILVLVTLLVEVEKWPSLNENRSENDMDVSGVNVDGVRIVNEDSEMQENGNRKKSVSFVNVVQGLGVMGIIS</sequence>
<organism evidence="2">
    <name type="scientific">Tanacetum cinerariifolium</name>
    <name type="common">Dalmatian daisy</name>
    <name type="synonym">Chrysanthemum cinerariifolium</name>
    <dbReference type="NCBI Taxonomy" id="118510"/>
    <lineage>
        <taxon>Eukaryota</taxon>
        <taxon>Viridiplantae</taxon>
        <taxon>Streptophyta</taxon>
        <taxon>Embryophyta</taxon>
        <taxon>Tracheophyta</taxon>
        <taxon>Spermatophyta</taxon>
        <taxon>Magnoliopsida</taxon>
        <taxon>eudicotyledons</taxon>
        <taxon>Gunneridae</taxon>
        <taxon>Pentapetalae</taxon>
        <taxon>asterids</taxon>
        <taxon>campanulids</taxon>
        <taxon>Asterales</taxon>
        <taxon>Asteraceae</taxon>
        <taxon>Asteroideae</taxon>
        <taxon>Anthemideae</taxon>
        <taxon>Anthemidinae</taxon>
        <taxon>Tanacetum</taxon>
    </lineage>
</organism>
<feature type="region of interest" description="Disordered" evidence="1">
    <location>
        <begin position="1"/>
        <end position="30"/>
    </location>
</feature>
<dbReference type="AlphaFoldDB" id="A0A699HAF5"/>
<feature type="compositionally biased region" description="Basic and acidic residues" evidence="1">
    <location>
        <begin position="18"/>
        <end position="29"/>
    </location>
</feature>
<feature type="compositionally biased region" description="Polar residues" evidence="1">
    <location>
        <begin position="1"/>
        <end position="11"/>
    </location>
</feature>
<dbReference type="EMBL" id="BKCJ010125997">
    <property type="protein sequence ID" value="GEX72458.1"/>
    <property type="molecule type" value="Genomic_DNA"/>
</dbReference>
<proteinExistence type="predicted"/>
<evidence type="ECO:0000256" key="1">
    <source>
        <dbReference type="SAM" id="MobiDB-lite"/>
    </source>
</evidence>
<gene>
    <name evidence="2" type="ORF">Tci_344433</name>
</gene>
<evidence type="ECO:0000313" key="2">
    <source>
        <dbReference type="EMBL" id="GEX72458.1"/>
    </source>
</evidence>
<name>A0A699HAF5_TANCI</name>
<comment type="caution">
    <text evidence="2">The sequence shown here is derived from an EMBL/GenBank/DDBJ whole genome shotgun (WGS) entry which is preliminary data.</text>
</comment>
<protein>
    <submittedName>
        <fullName evidence="2">Uncharacterized protein</fullName>
    </submittedName>
</protein>
<reference evidence="2" key="1">
    <citation type="journal article" date="2019" name="Sci. Rep.">
        <title>Draft genome of Tanacetum cinerariifolium, the natural source of mosquito coil.</title>
        <authorList>
            <person name="Yamashiro T."/>
            <person name="Shiraishi A."/>
            <person name="Satake H."/>
            <person name="Nakayama K."/>
        </authorList>
    </citation>
    <scope>NUCLEOTIDE SEQUENCE</scope>
</reference>
<accession>A0A699HAF5</accession>